<evidence type="ECO:0000313" key="5">
    <source>
        <dbReference type="EMBL" id="GIZ88166.1"/>
    </source>
</evidence>
<dbReference type="EMBL" id="JAOBYN010000007">
    <property type="protein sequence ID" value="MDH1055079.1"/>
    <property type="molecule type" value="Genomic_DNA"/>
</dbReference>
<evidence type="ECO:0000313" key="9">
    <source>
        <dbReference type="Proteomes" id="UP000321110"/>
    </source>
</evidence>
<comment type="caution">
    <text evidence="8">The sequence shown here is derived from an EMBL/GenBank/DDBJ whole genome shotgun (WGS) entry which is preliminary data.</text>
</comment>
<evidence type="ECO:0000256" key="4">
    <source>
        <dbReference type="ARBA" id="ARBA00023049"/>
    </source>
</evidence>
<dbReference type="EMBL" id="SSFO01000285">
    <property type="protein sequence ID" value="TXI28125.1"/>
    <property type="molecule type" value="Genomic_DNA"/>
</dbReference>
<evidence type="ECO:0000256" key="3">
    <source>
        <dbReference type="ARBA" id="ARBA00022801"/>
    </source>
</evidence>
<evidence type="ECO:0000313" key="7">
    <source>
        <dbReference type="EMBL" id="MDH1055079.1"/>
    </source>
</evidence>
<gene>
    <name evidence="8" type="ORF">E6Q69_16805</name>
    <name evidence="5" type="ORF">KAM435_14930</name>
    <name evidence="6" type="ORF">KAM436_14740</name>
    <name evidence="7" type="ORF">N5C05_09935</name>
</gene>
<evidence type="ECO:0000313" key="10">
    <source>
        <dbReference type="Proteomes" id="UP000887228"/>
    </source>
</evidence>
<dbReference type="Pfam" id="PF08014">
    <property type="entry name" value="MATCAP"/>
    <property type="match status" value="1"/>
</dbReference>
<dbReference type="Proteomes" id="UP001158730">
    <property type="component" value="Unassembled WGS sequence"/>
</dbReference>
<dbReference type="PANTHER" id="PTHR31817:SF0">
    <property type="entry name" value="CHROMOSOME UNDETERMINED SCAFFOLD_67, WHOLE GENOME SHOTGUN SEQUENCE"/>
    <property type="match status" value="1"/>
</dbReference>
<dbReference type="NCBIfam" id="TIGR02421">
    <property type="entry name" value="QEGLA"/>
    <property type="match status" value="1"/>
</dbReference>
<dbReference type="RefSeq" id="WP_021701180.1">
    <property type="nucleotide sequence ID" value="NZ_AP024354.1"/>
</dbReference>
<proteinExistence type="predicted"/>
<dbReference type="SMART" id="SM01154">
    <property type="entry name" value="DUF1704"/>
    <property type="match status" value="1"/>
</dbReference>
<comment type="cofactor">
    <cofactor evidence="1">
        <name>Zn(2+)</name>
        <dbReference type="ChEBI" id="CHEBI:29105"/>
    </cofactor>
</comment>
<sequence length="429" mass="48178">MSRRKSQDDYHEIIRALSGRLVEAQTPIRVLDAIKWDDSVRQGFLKAKGRAMPAVDRAYYDSRPLAFDAVAKKLEFQNIERDITRQLGQFNPVGQIMRRMCKEYRMVIRMLEARGTADFGLISQELYGAASDAFHAGDPTLADLGLMLSDYLNNIAARGDLHDEPKSLTAKDAVAILQERLAKVFGDDTIRVLESDGIVADAAAGADYIKIRSDALFNERDVRALEVHEGMVHVGTTLNGLNQPVCTFLAKGPPSSTVTQEGLAILMEVIAFASYPYRLRKLTNRTRAIHMAEEGADFLQVFEFYQEQGYGLEESYGNASRVFRGSTPDGLPFTKDLSYLKGFILIYNYIQLAVRKGKLEQIPLLFCGKTTLEDMRTLRQLVDEGLVAPPKYLPPQFRDLNALAAWMCFSNFLNHLSLDRIEADYANIL</sequence>
<dbReference type="Proteomes" id="UP000887212">
    <property type="component" value="Unassembled WGS sequence"/>
</dbReference>
<reference evidence="5 10" key="2">
    <citation type="submission" date="2021-07" db="EMBL/GenBank/DDBJ databases">
        <title>Whole genome sequencing of carbapenem-resistant Pseudomonas spp. isolated in Japan.</title>
        <authorList>
            <person name="Suzuki M."/>
            <person name="Maehana S."/>
            <person name="Kitasato H."/>
        </authorList>
    </citation>
    <scope>NUCLEOTIDE SEQUENCE [LARGE SCALE GENOMIC DNA]</scope>
    <source>
        <strain evidence="5">KAM435</strain>
        <strain evidence="6 10">KAM436</strain>
    </source>
</reference>
<dbReference type="EMBL" id="BPMT01000004">
    <property type="protein sequence ID" value="GIZ92506.1"/>
    <property type="molecule type" value="Genomic_DNA"/>
</dbReference>
<dbReference type="GO" id="GO:0008237">
    <property type="term" value="F:metallopeptidase activity"/>
    <property type="evidence" value="ECO:0007669"/>
    <property type="project" value="UniProtKB-KW"/>
</dbReference>
<dbReference type="EMBL" id="BPMS01000004">
    <property type="protein sequence ID" value="GIZ88166.1"/>
    <property type="molecule type" value="Genomic_DNA"/>
</dbReference>
<dbReference type="PANTHER" id="PTHR31817">
    <property type="match status" value="1"/>
</dbReference>
<organism evidence="8 9">
    <name type="scientific">Aquipseudomonas alcaligenes</name>
    <name type="common">Pseudomonas alcaligenes</name>
    <dbReference type="NCBI Taxonomy" id="43263"/>
    <lineage>
        <taxon>Bacteria</taxon>
        <taxon>Pseudomonadati</taxon>
        <taxon>Pseudomonadota</taxon>
        <taxon>Gammaproteobacteria</taxon>
        <taxon>Pseudomonadales</taxon>
        <taxon>Pseudomonadaceae</taxon>
        <taxon>Aquipseudomonas</taxon>
    </lineage>
</organism>
<evidence type="ECO:0000256" key="2">
    <source>
        <dbReference type="ARBA" id="ARBA00022670"/>
    </source>
</evidence>
<dbReference type="GO" id="GO:0080164">
    <property type="term" value="P:regulation of nitric oxide metabolic process"/>
    <property type="evidence" value="ECO:0007669"/>
    <property type="project" value="TreeGrafter"/>
</dbReference>
<protein>
    <submittedName>
        <fullName evidence="8">Flavohemoglobin expression-modulating QEGLA motif protein</fullName>
    </submittedName>
</protein>
<dbReference type="InterPro" id="IPR012656">
    <property type="entry name" value="CHP02421_QEGLA"/>
</dbReference>
<dbReference type="Proteomes" id="UP000321110">
    <property type="component" value="Unassembled WGS sequence"/>
</dbReference>
<evidence type="ECO:0000313" key="6">
    <source>
        <dbReference type="EMBL" id="GIZ92506.1"/>
    </source>
</evidence>
<keyword evidence="4" id="KW-0482">Metalloprotease</keyword>
<dbReference type="Proteomes" id="UP000887228">
    <property type="component" value="Unassembled WGS sequence"/>
</dbReference>
<evidence type="ECO:0000313" key="8">
    <source>
        <dbReference type="EMBL" id="TXI28125.1"/>
    </source>
</evidence>
<accession>A0A5C7VU28</accession>
<keyword evidence="3" id="KW-0378">Hydrolase</keyword>
<keyword evidence="2" id="KW-0645">Protease</keyword>
<evidence type="ECO:0000256" key="1">
    <source>
        <dbReference type="ARBA" id="ARBA00001947"/>
    </source>
</evidence>
<dbReference type="GO" id="GO:0006508">
    <property type="term" value="P:proteolysis"/>
    <property type="evidence" value="ECO:0007669"/>
    <property type="project" value="UniProtKB-KW"/>
</dbReference>
<reference evidence="8 9" key="1">
    <citation type="submission" date="2018-09" db="EMBL/GenBank/DDBJ databases">
        <title>Metagenome Assembled Genomes from an Advanced Water Purification Facility.</title>
        <authorList>
            <person name="Stamps B.W."/>
            <person name="Spear J.R."/>
        </authorList>
    </citation>
    <scope>NUCLEOTIDE SEQUENCE [LARGE SCALE GENOMIC DNA]</scope>
    <source>
        <strain evidence="8">Bin_52_1</strain>
    </source>
</reference>
<dbReference type="AlphaFoldDB" id="A0A5C7VU28"/>
<reference evidence="7" key="3">
    <citation type="submission" date="2022-09" db="EMBL/GenBank/DDBJ databases">
        <title>Intensive care unit water sources are persistently colonized with multi-drug resistant bacteria and are the site of extensive horizontal gene transfer of antibiotic resistance genes.</title>
        <authorList>
            <person name="Diorio-Toth L."/>
        </authorList>
    </citation>
    <scope>NUCLEOTIDE SEQUENCE</scope>
    <source>
        <strain evidence="7">GD03990</strain>
    </source>
</reference>
<dbReference type="InterPro" id="IPR012548">
    <property type="entry name" value="MATCAP"/>
</dbReference>
<name>A0A5C7VU28_AQUAC</name>